<evidence type="ECO:0000313" key="6">
    <source>
        <dbReference type="Proteomes" id="UP000434475"/>
    </source>
</evidence>
<organism evidence="3 6">
    <name type="scientific">Flavonifractor plautii</name>
    <name type="common">Fusobacterium plautii</name>
    <dbReference type="NCBI Taxonomy" id="292800"/>
    <lineage>
        <taxon>Bacteria</taxon>
        <taxon>Bacillati</taxon>
        <taxon>Bacillota</taxon>
        <taxon>Clostridia</taxon>
        <taxon>Eubacteriales</taxon>
        <taxon>Oscillospiraceae</taxon>
        <taxon>Flavonifractor</taxon>
    </lineage>
</organism>
<evidence type="ECO:0000313" key="4">
    <source>
        <dbReference type="EMBL" id="MSB50498.1"/>
    </source>
</evidence>
<evidence type="ECO:0000313" key="1">
    <source>
        <dbReference type="EMBL" id="MDB7907327.1"/>
    </source>
</evidence>
<name>A0A6I2RAV5_FLAPL</name>
<dbReference type="EMBL" id="JAQLWO010000017">
    <property type="protein sequence ID" value="MDB7907327.1"/>
    <property type="molecule type" value="Genomic_DNA"/>
</dbReference>
<dbReference type="Proteomes" id="UP000429811">
    <property type="component" value="Unassembled WGS sequence"/>
</dbReference>
<dbReference type="GeneID" id="63974541"/>
<reference evidence="5 6" key="1">
    <citation type="journal article" date="2019" name="Nat. Med.">
        <title>A library of human gut bacterial isolates paired with longitudinal multiomics data enables mechanistic microbiome research.</title>
        <authorList>
            <person name="Poyet M."/>
            <person name="Groussin M."/>
            <person name="Gibbons S.M."/>
            <person name="Avila-Pacheco J."/>
            <person name="Jiang X."/>
            <person name="Kearney S.M."/>
            <person name="Perrotta A.R."/>
            <person name="Berdy B."/>
            <person name="Zhao S."/>
            <person name="Lieberman T.D."/>
            <person name="Swanson P.K."/>
            <person name="Smith M."/>
            <person name="Roesemann S."/>
            <person name="Alexander J.E."/>
            <person name="Rich S.A."/>
            <person name="Livny J."/>
            <person name="Vlamakis H."/>
            <person name="Clish C."/>
            <person name="Bullock K."/>
            <person name="Deik A."/>
            <person name="Scott J."/>
            <person name="Pierce K.A."/>
            <person name="Xavier R.J."/>
            <person name="Alm E.J."/>
        </authorList>
    </citation>
    <scope>NUCLEOTIDE SEQUENCE [LARGE SCALE GENOMIC DNA]</scope>
    <source>
        <strain evidence="3 6">BIOML-A2</strain>
        <strain evidence="4 5">BIOML-A5</strain>
    </source>
</reference>
<accession>A0A6I2RAV5</accession>
<evidence type="ECO:0000313" key="2">
    <source>
        <dbReference type="EMBL" id="MDB7935560.1"/>
    </source>
</evidence>
<dbReference type="RefSeq" id="WP_007492093.1">
    <property type="nucleotide sequence ID" value="NZ_AP031431.1"/>
</dbReference>
<dbReference type="Proteomes" id="UP000434475">
    <property type="component" value="Unassembled WGS sequence"/>
</dbReference>
<dbReference type="EMBL" id="WKPR01000048">
    <property type="protein sequence ID" value="MSB22683.1"/>
    <property type="molecule type" value="Genomic_DNA"/>
</dbReference>
<comment type="caution">
    <text evidence="3">The sequence shown here is derived from an EMBL/GenBank/DDBJ whole genome shotgun (WGS) entry which is preliminary data.</text>
</comment>
<dbReference type="AlphaFoldDB" id="A0A6I2RAV5"/>
<dbReference type="EMBL" id="WKPO01000035">
    <property type="protein sequence ID" value="MSB50498.1"/>
    <property type="molecule type" value="Genomic_DNA"/>
</dbReference>
<protein>
    <recommendedName>
        <fullName evidence="7">Phage gp6-like head-tail connector protein</fullName>
    </recommendedName>
</protein>
<dbReference type="Proteomes" id="UP001211173">
    <property type="component" value="Unassembled WGS sequence"/>
</dbReference>
<sequence length="116" mass="12059">MTEQIMDMARSLGHVDGGQEEALEALCRAAQAELAGRLRPEVRSEDCEDAFILACAWLALAGLAAGETGGGRFTAGEVTIQEGDGAARAAALRLQAETVLGPWLADRGFAFQGVPG</sequence>
<dbReference type="EMBL" id="JAQLWV010000047">
    <property type="protein sequence ID" value="MDB7935560.1"/>
    <property type="molecule type" value="Genomic_DNA"/>
</dbReference>
<evidence type="ECO:0008006" key="7">
    <source>
        <dbReference type="Google" id="ProtNLM"/>
    </source>
</evidence>
<dbReference type="Proteomes" id="UP001211006">
    <property type="component" value="Unassembled WGS sequence"/>
</dbReference>
<evidence type="ECO:0000313" key="3">
    <source>
        <dbReference type="EMBL" id="MSB22683.1"/>
    </source>
</evidence>
<reference evidence="1" key="2">
    <citation type="submission" date="2023-01" db="EMBL/GenBank/DDBJ databases">
        <title>Human gut microbiome strain richness.</title>
        <authorList>
            <person name="Chen-Liaw A."/>
        </authorList>
    </citation>
    <scope>NUCLEOTIDE SEQUENCE</scope>
    <source>
        <strain evidence="2">1001287st1_F4_1001285I_161205</strain>
        <strain evidence="1">2225st1_A6_2225SCRN_200828</strain>
    </source>
</reference>
<proteinExistence type="predicted"/>
<gene>
    <name evidence="4" type="ORF">GKE90_17665</name>
    <name evidence="3" type="ORF">GKE97_24795</name>
    <name evidence="1" type="ORF">PND83_15190</name>
    <name evidence="2" type="ORF">PNE06_20960</name>
</gene>
<evidence type="ECO:0000313" key="5">
    <source>
        <dbReference type="Proteomes" id="UP000429811"/>
    </source>
</evidence>